<keyword evidence="2" id="KW-0812">Transmembrane</keyword>
<dbReference type="EMBL" id="CP025257">
    <property type="protein sequence ID" value="AUF83517.1"/>
    <property type="molecule type" value="Genomic_DNA"/>
</dbReference>
<gene>
    <name evidence="3" type="ORF">CXP39_01765</name>
</gene>
<keyword evidence="4" id="KW-1185">Reference proteome</keyword>
<protein>
    <submittedName>
        <fullName evidence="3">Uncharacterized protein</fullName>
    </submittedName>
</protein>
<keyword evidence="1" id="KW-0175">Coiled coil</keyword>
<evidence type="ECO:0000256" key="2">
    <source>
        <dbReference type="SAM" id="Phobius"/>
    </source>
</evidence>
<proteinExistence type="predicted"/>
<dbReference type="OrthoDB" id="400931at2"/>
<dbReference type="NCBIfam" id="NF046003">
    <property type="entry name" value="DxFTY_mem_plasm"/>
    <property type="match status" value="1"/>
</dbReference>
<evidence type="ECO:0000313" key="4">
    <source>
        <dbReference type="Proteomes" id="UP000233419"/>
    </source>
</evidence>
<organism evidence="3 4">
    <name type="scientific">Mesoplasma syrphidae</name>
    <dbReference type="NCBI Taxonomy" id="225999"/>
    <lineage>
        <taxon>Bacteria</taxon>
        <taxon>Bacillati</taxon>
        <taxon>Mycoplasmatota</taxon>
        <taxon>Mollicutes</taxon>
        <taxon>Entomoplasmatales</taxon>
        <taxon>Entomoplasmataceae</taxon>
        <taxon>Mesoplasma</taxon>
    </lineage>
</organism>
<evidence type="ECO:0000256" key="1">
    <source>
        <dbReference type="SAM" id="Coils"/>
    </source>
</evidence>
<feature type="transmembrane region" description="Helical" evidence="2">
    <location>
        <begin position="133"/>
        <end position="154"/>
    </location>
</feature>
<accession>A0A2K9C5F4</accession>
<name>A0A2K9C5F4_9MOLU</name>
<sequence>MDEEQTKIDSYWQQMRQFSSSRTNFWISLLSELCLTIIPFIALWLVVGPDFRAYSFNVYISKLHSNFGILIAIIIGYFVYALLFNTILFFVRLQKADSFTYTCGLAIVGASIILNGAWMINWEVAKQTEMLKIFIRFLLAVVLGIIGVIFGVLLTNLARNWAYKIEEEDREILSAYRQGLPVPSKHHLRVVRAEKLAQKHEADRQELELFKEQLNTRLLESYEDKKANEKAAIIRAKLDKKESKKRKQKIS</sequence>
<feature type="transmembrane region" description="Helical" evidence="2">
    <location>
        <begin position="98"/>
        <end position="121"/>
    </location>
</feature>
<keyword evidence="2" id="KW-0472">Membrane</keyword>
<dbReference type="AlphaFoldDB" id="A0A2K9C5F4"/>
<evidence type="ECO:0000313" key="3">
    <source>
        <dbReference type="EMBL" id="AUF83517.1"/>
    </source>
</evidence>
<dbReference type="Proteomes" id="UP000233419">
    <property type="component" value="Chromosome"/>
</dbReference>
<keyword evidence="2" id="KW-1133">Transmembrane helix</keyword>
<feature type="transmembrane region" description="Helical" evidence="2">
    <location>
        <begin position="25"/>
        <end position="47"/>
    </location>
</feature>
<reference evidence="3 4" key="1">
    <citation type="submission" date="2017-12" db="EMBL/GenBank/DDBJ databases">
        <title>Mesoplasma syrphidae YJS, Complete Genome.</title>
        <authorList>
            <person name="Knight T.F."/>
            <person name="Citino T."/>
            <person name="Rubinstein R."/>
            <person name="Neuschaefer Z."/>
        </authorList>
    </citation>
    <scope>NUCLEOTIDE SEQUENCE [LARGE SCALE GENOMIC DNA]</scope>
    <source>
        <strain evidence="3 4">YJS</strain>
    </source>
</reference>
<feature type="coiled-coil region" evidence="1">
    <location>
        <begin position="193"/>
        <end position="239"/>
    </location>
</feature>
<dbReference type="RefSeq" id="WP_027048127.1">
    <property type="nucleotide sequence ID" value="NZ_CP025257.1"/>
</dbReference>
<dbReference type="KEGG" id="msyr:CXP39_01765"/>
<feature type="transmembrane region" description="Helical" evidence="2">
    <location>
        <begin position="67"/>
        <end position="91"/>
    </location>
</feature>